<evidence type="ECO:0000256" key="1">
    <source>
        <dbReference type="ARBA" id="ARBA00011079"/>
    </source>
</evidence>
<dbReference type="GO" id="GO:0008239">
    <property type="term" value="F:dipeptidyl-peptidase activity"/>
    <property type="evidence" value="ECO:0007669"/>
    <property type="project" value="TreeGrafter"/>
</dbReference>
<dbReference type="InterPro" id="IPR042269">
    <property type="entry name" value="Ser_carbopepase_S28_SKS"/>
</dbReference>
<dbReference type="Proteomes" id="UP001152799">
    <property type="component" value="Chromosome 8"/>
</dbReference>
<dbReference type="GO" id="GO:0070008">
    <property type="term" value="F:serine-type exopeptidase activity"/>
    <property type="evidence" value="ECO:0007669"/>
    <property type="project" value="InterPro"/>
</dbReference>
<reference evidence="7" key="1">
    <citation type="submission" date="2022-01" db="EMBL/GenBank/DDBJ databases">
        <authorList>
            <person name="King R."/>
        </authorList>
    </citation>
    <scope>NUCLEOTIDE SEQUENCE</scope>
</reference>
<gene>
    <name evidence="7" type="ORF">CEUTPL_LOCUS12647</name>
</gene>
<dbReference type="PANTHER" id="PTHR11010">
    <property type="entry name" value="PROTEASE S28 PRO-X CARBOXYPEPTIDASE-RELATED"/>
    <property type="match status" value="1"/>
</dbReference>
<dbReference type="InterPro" id="IPR008758">
    <property type="entry name" value="Peptidase_S28"/>
</dbReference>
<evidence type="ECO:0000313" key="7">
    <source>
        <dbReference type="EMBL" id="CAG9772228.1"/>
    </source>
</evidence>
<dbReference type="SUPFAM" id="SSF53474">
    <property type="entry name" value="alpha/beta-Hydrolases"/>
    <property type="match status" value="1"/>
</dbReference>
<protein>
    <recommendedName>
        <fullName evidence="9">Serine protease K12H4.7</fullName>
    </recommendedName>
</protein>
<evidence type="ECO:0000256" key="2">
    <source>
        <dbReference type="ARBA" id="ARBA00022670"/>
    </source>
</evidence>
<keyword evidence="5" id="KW-0325">Glycoprotein</keyword>
<dbReference type="GO" id="GO:0006508">
    <property type="term" value="P:proteolysis"/>
    <property type="evidence" value="ECO:0007669"/>
    <property type="project" value="UniProtKB-KW"/>
</dbReference>
<feature type="chain" id="PRO_5040392901" description="Serine protease K12H4.7" evidence="6">
    <location>
        <begin position="22"/>
        <end position="528"/>
    </location>
</feature>
<dbReference type="InterPro" id="IPR029058">
    <property type="entry name" value="AB_hydrolase_fold"/>
</dbReference>
<evidence type="ECO:0000256" key="6">
    <source>
        <dbReference type="SAM" id="SignalP"/>
    </source>
</evidence>
<keyword evidence="8" id="KW-1185">Reference proteome</keyword>
<feature type="signal peptide" evidence="6">
    <location>
        <begin position="1"/>
        <end position="21"/>
    </location>
</feature>
<dbReference type="Gene3D" id="1.20.120.980">
    <property type="entry name" value="Serine carboxypeptidase S28, SKS domain"/>
    <property type="match status" value="1"/>
</dbReference>
<dbReference type="OrthoDB" id="1735038at2759"/>
<name>A0A9N9MV92_9CUCU</name>
<keyword evidence="2" id="KW-0645">Protease</keyword>
<keyword evidence="3 6" id="KW-0732">Signal</keyword>
<evidence type="ECO:0000256" key="4">
    <source>
        <dbReference type="ARBA" id="ARBA00022801"/>
    </source>
</evidence>
<evidence type="ECO:0000256" key="5">
    <source>
        <dbReference type="ARBA" id="ARBA00023180"/>
    </source>
</evidence>
<sequence length="528" mass="58822">MVGIYSSAFILILNILNNANAILGIQRPILLDPPESVNTLKTRISANLYFEQKIDHFNPIDTRTYQQRYHINEDYYNETVKNHVFLMLGGEGEATETWLNYGSWLDTAKQYGALLIYLEHRYYGLSQPFSDLSTANLQYLSAHQALEDAANFIEGINTMYNLSTPEAKWIVFGGSYGGTLAAWLRHKYPHLVSGAVSSSGPLEAVLDFNEYLQVVRNGLATHSLDCIANIKDAFAQLDELTSNCLEDAAIYQEIDELFQLCESIETSEGNEKDLATLFEYLADNIFAFVVQYNGTLNNLSINTICDVMTSDTESTTNLQKLSQINSLILNYTNTDCIDYKYASLVASWQNTTIVASSMMRQWVYQTCTEFGNFQTSTQELPIFGSRFPISYFTDLCVVVFGEQFNETLTSLGITATNNRYGATNIATKNIVYFHGTTDPWSVLGKLETTNDADDYVIVVDGAAHCMNMHAASETDSAALTAAREKIDNLVGQWLGVVSGDSDGSSSSMLSVGNSFTWICFSIVLYFLN</sequence>
<evidence type="ECO:0000256" key="3">
    <source>
        <dbReference type="ARBA" id="ARBA00022729"/>
    </source>
</evidence>
<organism evidence="7 8">
    <name type="scientific">Ceutorhynchus assimilis</name>
    <name type="common">cabbage seed weevil</name>
    <dbReference type="NCBI Taxonomy" id="467358"/>
    <lineage>
        <taxon>Eukaryota</taxon>
        <taxon>Metazoa</taxon>
        <taxon>Ecdysozoa</taxon>
        <taxon>Arthropoda</taxon>
        <taxon>Hexapoda</taxon>
        <taxon>Insecta</taxon>
        <taxon>Pterygota</taxon>
        <taxon>Neoptera</taxon>
        <taxon>Endopterygota</taxon>
        <taxon>Coleoptera</taxon>
        <taxon>Polyphaga</taxon>
        <taxon>Cucujiformia</taxon>
        <taxon>Curculionidae</taxon>
        <taxon>Ceutorhynchinae</taxon>
        <taxon>Ceutorhynchus</taxon>
    </lineage>
</organism>
<dbReference type="Pfam" id="PF05577">
    <property type="entry name" value="Peptidase_S28"/>
    <property type="match status" value="1"/>
</dbReference>
<evidence type="ECO:0000313" key="8">
    <source>
        <dbReference type="Proteomes" id="UP001152799"/>
    </source>
</evidence>
<comment type="similarity">
    <text evidence="1">Belongs to the peptidase S28 family.</text>
</comment>
<evidence type="ECO:0008006" key="9">
    <source>
        <dbReference type="Google" id="ProtNLM"/>
    </source>
</evidence>
<accession>A0A9N9MV92</accession>
<dbReference type="EMBL" id="OU892284">
    <property type="protein sequence ID" value="CAG9772228.1"/>
    <property type="molecule type" value="Genomic_DNA"/>
</dbReference>
<dbReference type="AlphaFoldDB" id="A0A9N9MV92"/>
<dbReference type="Gene3D" id="3.40.50.1820">
    <property type="entry name" value="alpha/beta hydrolase"/>
    <property type="match status" value="1"/>
</dbReference>
<keyword evidence="4" id="KW-0378">Hydrolase</keyword>
<proteinExistence type="inferred from homology"/>
<dbReference type="PANTHER" id="PTHR11010:SF5">
    <property type="entry name" value="RE36938P-RELATED"/>
    <property type="match status" value="1"/>
</dbReference>